<evidence type="ECO:0000313" key="9">
    <source>
        <dbReference type="Proteomes" id="UP001144673"/>
    </source>
</evidence>
<evidence type="ECO:0000256" key="2">
    <source>
        <dbReference type="ARBA" id="ARBA00022833"/>
    </source>
</evidence>
<dbReference type="GeneID" id="80898716"/>
<dbReference type="InterPro" id="IPR052360">
    <property type="entry name" value="Transcr_Regulatory_Proteins"/>
</dbReference>
<keyword evidence="3" id="KW-0805">Transcription regulation</keyword>
<dbReference type="SMART" id="SM00066">
    <property type="entry name" value="GAL4"/>
    <property type="match status" value="1"/>
</dbReference>
<evidence type="ECO:0000256" key="4">
    <source>
        <dbReference type="ARBA" id="ARBA00023125"/>
    </source>
</evidence>
<comment type="caution">
    <text evidence="8">The sequence shown here is derived from an EMBL/GenBank/DDBJ whole genome shotgun (WGS) entry which is preliminary data.</text>
</comment>
<evidence type="ECO:0000259" key="7">
    <source>
        <dbReference type="PROSITE" id="PS50048"/>
    </source>
</evidence>
<dbReference type="GO" id="GO:0000981">
    <property type="term" value="F:DNA-binding transcription factor activity, RNA polymerase II-specific"/>
    <property type="evidence" value="ECO:0007669"/>
    <property type="project" value="InterPro"/>
</dbReference>
<keyword evidence="2" id="KW-0862">Zinc</keyword>
<dbReference type="Pfam" id="PF11951">
    <property type="entry name" value="Fungal_trans_2"/>
    <property type="match status" value="1"/>
</dbReference>
<keyword evidence="4" id="KW-0238">DNA-binding</keyword>
<keyword evidence="1" id="KW-0479">Metal-binding</keyword>
<dbReference type="EMBL" id="JAJHUN010000009">
    <property type="protein sequence ID" value="KAJ4150824.1"/>
    <property type="molecule type" value="Genomic_DNA"/>
</dbReference>
<name>A0A9W8Q9E9_AKAMU</name>
<dbReference type="PANTHER" id="PTHR36206:SF12">
    <property type="entry name" value="ASPERCRYPTIN BIOSYNTHESIS CLUSTER-SPECIFIC TRANSCRIPTION REGULATOR ATNN-RELATED"/>
    <property type="match status" value="1"/>
</dbReference>
<dbReference type="PROSITE" id="PS50048">
    <property type="entry name" value="ZN2_CY6_FUNGAL_2"/>
    <property type="match status" value="1"/>
</dbReference>
<organism evidence="8 9">
    <name type="scientific">Akanthomyces muscarius</name>
    <name type="common">Entomopathogenic fungus</name>
    <name type="synonym">Lecanicillium muscarium</name>
    <dbReference type="NCBI Taxonomy" id="2231603"/>
    <lineage>
        <taxon>Eukaryota</taxon>
        <taxon>Fungi</taxon>
        <taxon>Dikarya</taxon>
        <taxon>Ascomycota</taxon>
        <taxon>Pezizomycotina</taxon>
        <taxon>Sordariomycetes</taxon>
        <taxon>Hypocreomycetidae</taxon>
        <taxon>Hypocreales</taxon>
        <taxon>Cordycipitaceae</taxon>
        <taxon>Akanthomyces</taxon>
    </lineage>
</organism>
<sequence length="516" mass="57416">MQDATVTTRPRRSLVGTGGCLTCRIRKVKCDEAKPACCKCRSTGRTCDGYSVLPFTRTELLQGSLRQGHGSKLAAAGRSLAQTMLIDGAFRGKLEQRYFQFFRCCTVACTNLTVDSPFWDRVILQAFHAEPAVKHAVLALAAMHSGMLDRQDEHVSRQHMLYAKEQYTVALGEARQLVTNAAPTQIHRVLIVCLLFVAWEGVRGDYQASQRHMDSGRALAARFHLQMGQKASLAGIVHEIMQVLARMDISAISFSDDSAPYRSPGQQSAESDRQLCIDTFTSIQEASASLMEITRQLLRLGSEIIPGIDEAEAAQRQSDIDKYSRHLNEWAVHWEKWCAANKISSRFMAILNVRLWFACAKALVETGFRGPESRYDKATDMFRDVVSFSDKLASAIFQESGAVSLSLDLGYMIPTFFVATRCRDPSIRRRALGVLQSYPRHEGAWQSGPAAVIAERWIAVEESGLVDVHEAAQIPESHRVVLMEVQVRKSDGQARLRFQLAGIHGACSVVEETVSW</sequence>
<keyword evidence="5" id="KW-0804">Transcription</keyword>
<dbReference type="PANTHER" id="PTHR36206">
    <property type="entry name" value="ASPERCRYPTIN BIOSYNTHESIS CLUSTER-SPECIFIC TRANSCRIPTION REGULATOR ATNN-RELATED"/>
    <property type="match status" value="1"/>
</dbReference>
<proteinExistence type="predicted"/>
<feature type="domain" description="Zn(2)-C6 fungal-type" evidence="7">
    <location>
        <begin position="19"/>
        <end position="47"/>
    </location>
</feature>
<dbReference type="InterPro" id="IPR001138">
    <property type="entry name" value="Zn2Cys6_DnaBD"/>
</dbReference>
<protein>
    <recommendedName>
        <fullName evidence="7">Zn(2)-C6 fungal-type domain-containing protein</fullName>
    </recommendedName>
</protein>
<evidence type="ECO:0000313" key="8">
    <source>
        <dbReference type="EMBL" id="KAJ4150824.1"/>
    </source>
</evidence>
<dbReference type="InterPro" id="IPR021858">
    <property type="entry name" value="Fun_TF"/>
</dbReference>
<evidence type="ECO:0000256" key="3">
    <source>
        <dbReference type="ARBA" id="ARBA00023015"/>
    </source>
</evidence>
<dbReference type="GO" id="GO:0003677">
    <property type="term" value="F:DNA binding"/>
    <property type="evidence" value="ECO:0007669"/>
    <property type="project" value="UniProtKB-KW"/>
</dbReference>
<dbReference type="AlphaFoldDB" id="A0A9W8Q9E9"/>
<evidence type="ECO:0000256" key="6">
    <source>
        <dbReference type="ARBA" id="ARBA00023242"/>
    </source>
</evidence>
<accession>A0A9W8Q9E9</accession>
<dbReference type="PROSITE" id="PS00463">
    <property type="entry name" value="ZN2_CY6_FUNGAL_1"/>
    <property type="match status" value="1"/>
</dbReference>
<dbReference type="Gene3D" id="4.10.240.10">
    <property type="entry name" value="Zn(2)-C6 fungal-type DNA-binding domain"/>
    <property type="match status" value="1"/>
</dbReference>
<evidence type="ECO:0000256" key="5">
    <source>
        <dbReference type="ARBA" id="ARBA00023163"/>
    </source>
</evidence>
<reference evidence="8" key="1">
    <citation type="journal article" date="2023" name="Access Microbiol">
        <title>De-novo genome assembly for Akanthomyces muscarius, a biocontrol agent of insect agricultural pests.</title>
        <authorList>
            <person name="Erdos Z."/>
            <person name="Studholme D.J."/>
            <person name="Raymond B."/>
            <person name="Sharma M."/>
        </authorList>
    </citation>
    <scope>NUCLEOTIDE SEQUENCE</scope>
    <source>
        <strain evidence="8">Ve6</strain>
    </source>
</reference>
<keyword evidence="9" id="KW-1185">Reference proteome</keyword>
<dbReference type="Proteomes" id="UP001144673">
    <property type="component" value="Chromosome 4"/>
</dbReference>
<dbReference type="GO" id="GO:0008270">
    <property type="term" value="F:zinc ion binding"/>
    <property type="evidence" value="ECO:0007669"/>
    <property type="project" value="InterPro"/>
</dbReference>
<dbReference type="KEGG" id="amus:LMH87_011557"/>
<dbReference type="SUPFAM" id="SSF57701">
    <property type="entry name" value="Zn2/Cys6 DNA-binding domain"/>
    <property type="match status" value="1"/>
</dbReference>
<gene>
    <name evidence="8" type="ORF">LMH87_011557</name>
</gene>
<dbReference type="Pfam" id="PF00172">
    <property type="entry name" value="Zn_clus"/>
    <property type="match status" value="1"/>
</dbReference>
<keyword evidence="6" id="KW-0539">Nucleus</keyword>
<evidence type="ECO:0000256" key="1">
    <source>
        <dbReference type="ARBA" id="ARBA00022723"/>
    </source>
</evidence>
<dbReference type="RefSeq" id="XP_056052538.1">
    <property type="nucleotide sequence ID" value="XM_056200716.1"/>
</dbReference>
<dbReference type="CDD" id="cd00067">
    <property type="entry name" value="GAL4"/>
    <property type="match status" value="1"/>
</dbReference>
<dbReference type="InterPro" id="IPR036864">
    <property type="entry name" value="Zn2-C6_fun-type_DNA-bd_sf"/>
</dbReference>